<feature type="transmembrane region" description="Helical" evidence="1">
    <location>
        <begin position="101"/>
        <end position="120"/>
    </location>
</feature>
<dbReference type="EMBL" id="JAUQSY010000005">
    <property type="protein sequence ID" value="MDO7874977.1"/>
    <property type="molecule type" value="Genomic_DNA"/>
</dbReference>
<evidence type="ECO:0008006" key="4">
    <source>
        <dbReference type="Google" id="ProtNLM"/>
    </source>
</evidence>
<evidence type="ECO:0000313" key="2">
    <source>
        <dbReference type="EMBL" id="MDO7874977.1"/>
    </source>
</evidence>
<accession>A0ABT9BD65</accession>
<evidence type="ECO:0000313" key="3">
    <source>
        <dbReference type="Proteomes" id="UP001176429"/>
    </source>
</evidence>
<evidence type="ECO:0000256" key="1">
    <source>
        <dbReference type="SAM" id="Phobius"/>
    </source>
</evidence>
<dbReference type="Proteomes" id="UP001176429">
    <property type="component" value="Unassembled WGS sequence"/>
</dbReference>
<gene>
    <name evidence="2" type="ORF">Q5H93_09575</name>
</gene>
<sequence>MQVLSTWWRWVTVALLVGLLLLGGVYDEYVFAFLTPLWQKILGAVGLDRQAAALQQGINQNVTQRSLLAAASYAALYVGICLLILRLVLRNRPQWRLTLRLYAGVVAAYVLLVTVGKLAGDAFWAYKLSRHLIDFLTSPIPVAGLIVLFKAGFGPQTSKNSEE</sequence>
<keyword evidence="1" id="KW-0472">Membrane</keyword>
<keyword evidence="3" id="KW-1185">Reference proteome</keyword>
<dbReference type="RefSeq" id="WP_305006290.1">
    <property type="nucleotide sequence ID" value="NZ_JAUQSY010000005.1"/>
</dbReference>
<feature type="transmembrane region" description="Helical" evidence="1">
    <location>
        <begin position="67"/>
        <end position="89"/>
    </location>
</feature>
<feature type="transmembrane region" description="Helical" evidence="1">
    <location>
        <begin position="132"/>
        <end position="153"/>
    </location>
</feature>
<comment type="caution">
    <text evidence="2">The sequence shown here is derived from an EMBL/GenBank/DDBJ whole genome shotgun (WGS) entry which is preliminary data.</text>
</comment>
<proteinExistence type="predicted"/>
<feature type="transmembrane region" description="Helical" evidence="1">
    <location>
        <begin position="7"/>
        <end position="26"/>
    </location>
</feature>
<organism evidence="2 3">
    <name type="scientific">Hymenobacter aranciens</name>
    <dbReference type="NCBI Taxonomy" id="3063996"/>
    <lineage>
        <taxon>Bacteria</taxon>
        <taxon>Pseudomonadati</taxon>
        <taxon>Bacteroidota</taxon>
        <taxon>Cytophagia</taxon>
        <taxon>Cytophagales</taxon>
        <taxon>Hymenobacteraceae</taxon>
        <taxon>Hymenobacter</taxon>
    </lineage>
</organism>
<protein>
    <recommendedName>
        <fullName evidence="4">DUF2127 domain-containing protein</fullName>
    </recommendedName>
</protein>
<name>A0ABT9BD65_9BACT</name>
<reference evidence="2" key="1">
    <citation type="submission" date="2023-07" db="EMBL/GenBank/DDBJ databases">
        <authorList>
            <person name="Kim M.K."/>
        </authorList>
    </citation>
    <scope>NUCLEOTIDE SEQUENCE</scope>
    <source>
        <strain evidence="2">ASUV-10-1</strain>
    </source>
</reference>
<keyword evidence="1" id="KW-0812">Transmembrane</keyword>
<keyword evidence="1" id="KW-1133">Transmembrane helix</keyword>
<dbReference type="NCBIfam" id="NF046082">
    <property type="entry name" value="assoc_w_XrtX"/>
    <property type="match status" value="1"/>
</dbReference>